<comment type="similarity">
    <text evidence="2">Belongs to the DsbD family.</text>
</comment>
<dbReference type="Proteomes" id="UP000316988">
    <property type="component" value="Unassembled WGS sequence"/>
</dbReference>
<dbReference type="AlphaFoldDB" id="A0A554SPK4"/>
<dbReference type="PANTHER" id="PTHR31272:SF4">
    <property type="entry name" value="CYTOCHROME C-TYPE BIOGENESIS PROTEIN HI_1454-RELATED"/>
    <property type="match status" value="1"/>
</dbReference>
<evidence type="ECO:0000256" key="4">
    <source>
        <dbReference type="ARBA" id="ARBA00022989"/>
    </source>
</evidence>
<feature type="transmembrane region" description="Helical" evidence="6">
    <location>
        <begin position="209"/>
        <end position="230"/>
    </location>
</feature>
<dbReference type="GO" id="GO:0017004">
    <property type="term" value="P:cytochrome complex assembly"/>
    <property type="evidence" value="ECO:0007669"/>
    <property type="project" value="InterPro"/>
</dbReference>
<evidence type="ECO:0000259" key="7">
    <source>
        <dbReference type="Pfam" id="PF02683"/>
    </source>
</evidence>
<evidence type="ECO:0000256" key="2">
    <source>
        <dbReference type="ARBA" id="ARBA00006143"/>
    </source>
</evidence>
<protein>
    <submittedName>
        <fullName evidence="8">Cytochrome c biogenesis protein CcdA</fullName>
    </submittedName>
</protein>
<dbReference type="EMBL" id="VLNT01000001">
    <property type="protein sequence ID" value="TSD68282.1"/>
    <property type="molecule type" value="Genomic_DNA"/>
</dbReference>
<dbReference type="GO" id="GO:0016020">
    <property type="term" value="C:membrane"/>
    <property type="evidence" value="ECO:0007669"/>
    <property type="project" value="UniProtKB-SubCell"/>
</dbReference>
<keyword evidence="4 6" id="KW-1133">Transmembrane helix</keyword>
<reference evidence="8 9" key="1">
    <citation type="submission" date="2019-07" db="EMBL/GenBank/DDBJ databases">
        <authorList>
            <person name="Zhao L.H."/>
        </authorList>
    </citation>
    <scope>NUCLEOTIDE SEQUENCE [LARGE SCALE GENOMIC DNA]</scope>
    <source>
        <strain evidence="8 9">Co35</strain>
    </source>
</reference>
<dbReference type="InterPro" id="IPR051790">
    <property type="entry name" value="Cytochrome_c-biogenesis_DsbD"/>
</dbReference>
<feature type="transmembrane region" description="Helical" evidence="6">
    <location>
        <begin position="173"/>
        <end position="197"/>
    </location>
</feature>
<evidence type="ECO:0000313" key="8">
    <source>
        <dbReference type="EMBL" id="TSD68282.1"/>
    </source>
</evidence>
<evidence type="ECO:0000256" key="3">
    <source>
        <dbReference type="ARBA" id="ARBA00022692"/>
    </source>
</evidence>
<gene>
    <name evidence="8" type="ORF">FNM00_01430</name>
</gene>
<feature type="domain" description="Cytochrome C biogenesis protein transmembrane" evidence="7">
    <location>
        <begin position="16"/>
        <end position="227"/>
    </location>
</feature>
<evidence type="ECO:0000256" key="5">
    <source>
        <dbReference type="ARBA" id="ARBA00023136"/>
    </source>
</evidence>
<proteinExistence type="inferred from homology"/>
<organism evidence="8 9">
    <name type="scientific">Aeromicrobium piscarium</name>
    <dbReference type="NCBI Taxonomy" id="2590901"/>
    <lineage>
        <taxon>Bacteria</taxon>
        <taxon>Bacillati</taxon>
        <taxon>Actinomycetota</taxon>
        <taxon>Actinomycetes</taxon>
        <taxon>Propionibacteriales</taxon>
        <taxon>Nocardioidaceae</taxon>
        <taxon>Aeromicrobium</taxon>
    </lineage>
</organism>
<dbReference type="OrthoDB" id="9803065at2"/>
<dbReference type="RefSeq" id="WP_143911230.1">
    <property type="nucleotide sequence ID" value="NZ_VLNT01000001.1"/>
</dbReference>
<evidence type="ECO:0000256" key="6">
    <source>
        <dbReference type="SAM" id="Phobius"/>
    </source>
</evidence>
<evidence type="ECO:0000313" key="9">
    <source>
        <dbReference type="Proteomes" id="UP000316988"/>
    </source>
</evidence>
<feature type="transmembrane region" description="Helical" evidence="6">
    <location>
        <begin position="131"/>
        <end position="161"/>
    </location>
</feature>
<name>A0A554SPK4_9ACTN</name>
<evidence type="ECO:0000256" key="1">
    <source>
        <dbReference type="ARBA" id="ARBA00004141"/>
    </source>
</evidence>
<dbReference type="Pfam" id="PF02683">
    <property type="entry name" value="DsbD_TM"/>
    <property type="match status" value="1"/>
</dbReference>
<feature type="transmembrane region" description="Helical" evidence="6">
    <location>
        <begin position="59"/>
        <end position="85"/>
    </location>
</feature>
<feature type="transmembrane region" description="Helical" evidence="6">
    <location>
        <begin position="12"/>
        <end position="38"/>
    </location>
</feature>
<accession>A0A554SPK4</accession>
<feature type="transmembrane region" description="Helical" evidence="6">
    <location>
        <begin position="97"/>
        <end position="119"/>
    </location>
</feature>
<comment type="subcellular location">
    <subcellularLocation>
        <location evidence="1">Membrane</location>
        <topology evidence="1">Multi-pass membrane protein</topology>
    </subcellularLocation>
</comment>
<dbReference type="PANTHER" id="PTHR31272">
    <property type="entry name" value="CYTOCHROME C-TYPE BIOGENESIS PROTEIN HI_1454-RELATED"/>
    <property type="match status" value="1"/>
</dbReference>
<keyword evidence="5 6" id="KW-0472">Membrane</keyword>
<sequence>MTDWFGDAVLSGSLIVAIPVAALAGLVSFFSPCVLPLLPGYLSYVSGVGVQDLRTSKRWRLALGSALFVLGFTAVFVAGGALFGAAGQRLRPYGDTLTIVAGAVLIVLGLIFVGAIPGLQRQWRMRQAPKVGLLAAPLLGVVFGIGWTPCLGPTLSAVLILAGNEGTASRGALLTLVYGLGLGLPFIIAALFFARFMGALDVVKRHQRAVSIIGGVLLIVTGLLMVSGLWTELVFHLQQWAADFEVVV</sequence>
<comment type="caution">
    <text evidence="8">The sequence shown here is derived from an EMBL/GenBank/DDBJ whole genome shotgun (WGS) entry which is preliminary data.</text>
</comment>
<keyword evidence="9" id="KW-1185">Reference proteome</keyword>
<dbReference type="InterPro" id="IPR003834">
    <property type="entry name" value="Cyt_c_assmbl_TM_dom"/>
</dbReference>
<keyword evidence="3 6" id="KW-0812">Transmembrane</keyword>